<dbReference type="HOGENOM" id="CLU_061724_0_0_7"/>
<keyword evidence="2" id="KW-1185">Reference proteome</keyword>
<evidence type="ECO:0000313" key="1">
    <source>
        <dbReference type="EMBL" id="ETX02463.1"/>
    </source>
</evidence>
<evidence type="ECO:0008006" key="3">
    <source>
        <dbReference type="Google" id="ProtNLM"/>
    </source>
</evidence>
<dbReference type="EMBL" id="AZHW01000141">
    <property type="protein sequence ID" value="ETX02463.1"/>
    <property type="molecule type" value="Genomic_DNA"/>
</dbReference>
<accession>W4LX36</accession>
<name>W4LX36_ENTF1</name>
<evidence type="ECO:0000313" key="2">
    <source>
        <dbReference type="Proteomes" id="UP000019141"/>
    </source>
</evidence>
<sequence length="269" mass="29463">MVYFAPDAKATYEAIGLKGFWMGYFASRAAPLGPVPAEVVTATFFNFHPAMVTRAIPDAWQLATPDQIIAARLDHADRTLRNLLGDERLSSPELSEAAELARRAAEAAMPQGRPLFAAYTALPWPQVSHLVLWHAATLLREHRGDGHVAALVHADVTPCQAHMLAMASGMTTRPVLDLSRRWAETDWDEARDTLQQRGWLDADSALTSAGVMARQQIEDHTDRLAEQPLRALSEAQLSRLIEVASQLGQHIIAAGGIPFPNPMGLPDRL</sequence>
<gene>
    <name evidence="1" type="ORF">ETSY1_03450</name>
</gene>
<dbReference type="AlphaFoldDB" id="W4LX36"/>
<proteinExistence type="predicted"/>
<comment type="caution">
    <text evidence="1">The sequence shown here is derived from an EMBL/GenBank/DDBJ whole genome shotgun (WGS) entry which is preliminary data.</text>
</comment>
<dbReference type="PATRIC" id="fig|1429438.4.peg.844"/>
<dbReference type="Pfam" id="PF21863">
    <property type="entry name" value="HTH_67"/>
    <property type="match status" value="1"/>
</dbReference>
<dbReference type="NCBIfam" id="NF047719">
    <property type="entry name" value="SCO6745_fam_HTH"/>
    <property type="match status" value="1"/>
</dbReference>
<dbReference type="InterPro" id="IPR054058">
    <property type="entry name" value="HTH_67"/>
</dbReference>
<organism evidence="1 2">
    <name type="scientific">Entotheonella factor</name>
    <dbReference type="NCBI Taxonomy" id="1429438"/>
    <lineage>
        <taxon>Bacteria</taxon>
        <taxon>Pseudomonadati</taxon>
        <taxon>Nitrospinota/Tectimicrobiota group</taxon>
        <taxon>Candidatus Tectimicrobiota</taxon>
        <taxon>Candidatus Entotheonellia</taxon>
        <taxon>Candidatus Entotheonellales</taxon>
        <taxon>Candidatus Entotheonellaceae</taxon>
        <taxon>Candidatus Entotheonella</taxon>
    </lineage>
</organism>
<dbReference type="Proteomes" id="UP000019141">
    <property type="component" value="Unassembled WGS sequence"/>
</dbReference>
<protein>
    <recommendedName>
        <fullName evidence="3">SalK</fullName>
    </recommendedName>
</protein>
<reference evidence="1 2" key="1">
    <citation type="journal article" date="2014" name="Nature">
        <title>An environmental bacterial taxon with a large and distinct metabolic repertoire.</title>
        <authorList>
            <person name="Wilson M.C."/>
            <person name="Mori T."/>
            <person name="Ruckert C."/>
            <person name="Uria A.R."/>
            <person name="Helf M.J."/>
            <person name="Takada K."/>
            <person name="Gernert C."/>
            <person name="Steffens U.A."/>
            <person name="Heycke N."/>
            <person name="Schmitt S."/>
            <person name="Rinke C."/>
            <person name="Helfrich E.J."/>
            <person name="Brachmann A.O."/>
            <person name="Gurgui C."/>
            <person name="Wakimoto T."/>
            <person name="Kracht M."/>
            <person name="Crusemann M."/>
            <person name="Hentschel U."/>
            <person name="Abe I."/>
            <person name="Matsunaga S."/>
            <person name="Kalinowski J."/>
            <person name="Takeyama H."/>
            <person name="Piel J."/>
        </authorList>
    </citation>
    <scope>NUCLEOTIDE SEQUENCE [LARGE SCALE GENOMIC DNA]</scope>
    <source>
        <strain evidence="2">TSY1</strain>
    </source>
</reference>